<dbReference type="EMBL" id="JAGTJQ010000002">
    <property type="protein sequence ID" value="KAH7037620.1"/>
    <property type="molecule type" value="Genomic_DNA"/>
</dbReference>
<evidence type="ECO:0000313" key="1">
    <source>
        <dbReference type="EMBL" id="KAH7037620.1"/>
    </source>
</evidence>
<dbReference type="RefSeq" id="XP_046016741.1">
    <property type="nucleotide sequence ID" value="XM_046163212.1"/>
</dbReference>
<keyword evidence="2" id="KW-1185">Reference proteome</keyword>
<organism evidence="1 2">
    <name type="scientific">Microdochium trichocladiopsis</name>
    <dbReference type="NCBI Taxonomy" id="1682393"/>
    <lineage>
        <taxon>Eukaryota</taxon>
        <taxon>Fungi</taxon>
        <taxon>Dikarya</taxon>
        <taxon>Ascomycota</taxon>
        <taxon>Pezizomycotina</taxon>
        <taxon>Sordariomycetes</taxon>
        <taxon>Xylariomycetidae</taxon>
        <taxon>Xylariales</taxon>
        <taxon>Microdochiaceae</taxon>
        <taxon>Microdochium</taxon>
    </lineage>
</organism>
<accession>A0A9P8YGF3</accession>
<name>A0A9P8YGF3_9PEZI</name>
<evidence type="ECO:0000313" key="2">
    <source>
        <dbReference type="Proteomes" id="UP000756346"/>
    </source>
</evidence>
<comment type="caution">
    <text evidence="1">The sequence shown here is derived from an EMBL/GenBank/DDBJ whole genome shotgun (WGS) entry which is preliminary data.</text>
</comment>
<sequence>MSMHPVCPRFISHPGRTVQYYGIGHEHSQLGEPGNTLQKVGPGLGVHQLTAVTTLVEGMESAVQTPDNKIGTRDTKVCAVFLPNSQRRCKLSSWLRFLNNNAHLLRCLRVRMGAYMLRHRTKISSYVLHAGHSHEEWKRNWYKWCLEYGHKHFPTKDVHFLPVYELPQRFSNFIRPTNFCGVHGCCPTLMWAGSHAGKHV</sequence>
<dbReference type="AlphaFoldDB" id="A0A9P8YGF3"/>
<dbReference type="GeneID" id="70192758"/>
<protein>
    <submittedName>
        <fullName evidence="1">Uncharacterized protein</fullName>
    </submittedName>
</protein>
<proteinExistence type="predicted"/>
<dbReference type="Proteomes" id="UP000756346">
    <property type="component" value="Unassembled WGS sequence"/>
</dbReference>
<gene>
    <name evidence="1" type="ORF">B0I36DRAFT_68736</name>
</gene>
<reference evidence="1" key="1">
    <citation type="journal article" date="2021" name="Nat. Commun.">
        <title>Genetic determinants of endophytism in the Arabidopsis root mycobiome.</title>
        <authorList>
            <person name="Mesny F."/>
            <person name="Miyauchi S."/>
            <person name="Thiergart T."/>
            <person name="Pickel B."/>
            <person name="Atanasova L."/>
            <person name="Karlsson M."/>
            <person name="Huettel B."/>
            <person name="Barry K.W."/>
            <person name="Haridas S."/>
            <person name="Chen C."/>
            <person name="Bauer D."/>
            <person name="Andreopoulos W."/>
            <person name="Pangilinan J."/>
            <person name="LaButti K."/>
            <person name="Riley R."/>
            <person name="Lipzen A."/>
            <person name="Clum A."/>
            <person name="Drula E."/>
            <person name="Henrissat B."/>
            <person name="Kohler A."/>
            <person name="Grigoriev I.V."/>
            <person name="Martin F.M."/>
            <person name="Hacquard S."/>
        </authorList>
    </citation>
    <scope>NUCLEOTIDE SEQUENCE</scope>
    <source>
        <strain evidence="1">MPI-CAGE-CH-0230</strain>
    </source>
</reference>